<reference evidence="11 12" key="1">
    <citation type="journal article" date="2015" name="Nature">
        <title>rRNA introns, odd ribosomes, and small enigmatic genomes across a large radiation of phyla.</title>
        <authorList>
            <person name="Brown C.T."/>
            <person name="Hug L.A."/>
            <person name="Thomas B.C."/>
            <person name="Sharon I."/>
            <person name="Castelle C.J."/>
            <person name="Singh A."/>
            <person name="Wilkins M.J."/>
            <person name="Williams K.H."/>
            <person name="Banfield J.F."/>
        </authorList>
    </citation>
    <scope>NUCLEOTIDE SEQUENCE [LARGE SCALE GENOMIC DNA]</scope>
</reference>
<gene>
    <name evidence="11" type="ORF">UW22_C0001G0010</name>
</gene>
<evidence type="ECO:0000256" key="1">
    <source>
        <dbReference type="ARBA" id="ARBA00004141"/>
    </source>
</evidence>
<protein>
    <submittedName>
        <fullName evidence="11">Dolichyl-phosphate beta-D-mannosyltransferase</fullName>
    </submittedName>
</protein>
<feature type="domain" description="GtrA/DPMS transmembrane" evidence="10">
    <location>
        <begin position="249"/>
        <end position="367"/>
    </location>
</feature>
<keyword evidence="6 8" id="KW-1133">Transmembrane helix</keyword>
<feature type="transmembrane region" description="Helical" evidence="8">
    <location>
        <begin position="273"/>
        <end position="293"/>
    </location>
</feature>
<sequence>MNIVVILPTYNERENIVQLLDQLEALKPAIKKHTLSFLVADDTSPDGTKDAVKEYQKTHKDVFCISGKREGLGKALLRGMTYAINVLDADLIVQMDADLSHDSKKLPEFIRAIDNGANFAVGSRYIKGGSIPENWGLHRKIFSIVGNAIVRFGLGYPSVHDWTGGYRAFKKHFFIQAQDEMKEYSGYVFQIAFLHKAVKQRAKIVEIPFHFTDRLYGRSKIAPFEYIKNVLEYVIRARITDILEGHFGKFAVVGTIGFLINTVILVGLKMIGIHPAVGSAIGAECAIISNFILNNAWTFRERKIKGKRTILKFVQFNITSLGALVIQSGTVYVGTLLFGIPAYFYAYILGVGLGLIWNFTMYSKVIWKKS</sequence>
<dbReference type="GO" id="GO:0004582">
    <property type="term" value="F:dolichyl-phosphate beta-D-mannosyltransferase activity"/>
    <property type="evidence" value="ECO:0007669"/>
    <property type="project" value="InterPro"/>
</dbReference>
<feature type="transmembrane region" description="Helical" evidence="8">
    <location>
        <begin position="247"/>
        <end position="267"/>
    </location>
</feature>
<accession>A0A0G1JUH3</accession>
<evidence type="ECO:0000256" key="6">
    <source>
        <dbReference type="ARBA" id="ARBA00022989"/>
    </source>
</evidence>
<evidence type="ECO:0000259" key="10">
    <source>
        <dbReference type="Pfam" id="PF04138"/>
    </source>
</evidence>
<dbReference type="Pfam" id="PF00535">
    <property type="entry name" value="Glycos_transf_2"/>
    <property type="match status" value="1"/>
</dbReference>
<keyword evidence="5 8" id="KW-0812">Transmembrane</keyword>
<keyword evidence="3 11" id="KW-0328">Glycosyltransferase</keyword>
<dbReference type="GO" id="GO:0009247">
    <property type="term" value="P:glycolipid biosynthetic process"/>
    <property type="evidence" value="ECO:0007669"/>
    <property type="project" value="TreeGrafter"/>
</dbReference>
<comment type="similarity">
    <text evidence="2">Belongs to the glycosyltransferase 2 family.</text>
</comment>
<feature type="transmembrane region" description="Helical" evidence="8">
    <location>
        <begin position="344"/>
        <end position="362"/>
    </location>
</feature>
<feature type="domain" description="Glycosyltransferase 2-like" evidence="9">
    <location>
        <begin position="5"/>
        <end position="174"/>
    </location>
</feature>
<evidence type="ECO:0000256" key="7">
    <source>
        <dbReference type="ARBA" id="ARBA00023136"/>
    </source>
</evidence>
<evidence type="ECO:0000256" key="4">
    <source>
        <dbReference type="ARBA" id="ARBA00022679"/>
    </source>
</evidence>
<dbReference type="EMBL" id="LCHM01000001">
    <property type="protein sequence ID" value="KKT39099.1"/>
    <property type="molecule type" value="Genomic_DNA"/>
</dbReference>
<dbReference type="Proteomes" id="UP000034617">
    <property type="component" value="Unassembled WGS sequence"/>
</dbReference>
<dbReference type="InterPro" id="IPR001173">
    <property type="entry name" value="Glyco_trans_2-like"/>
</dbReference>
<dbReference type="GO" id="GO:0016020">
    <property type="term" value="C:membrane"/>
    <property type="evidence" value="ECO:0007669"/>
    <property type="project" value="UniProtKB-SubCell"/>
</dbReference>
<dbReference type="GO" id="GO:0000271">
    <property type="term" value="P:polysaccharide biosynthetic process"/>
    <property type="evidence" value="ECO:0007669"/>
    <property type="project" value="InterPro"/>
</dbReference>
<comment type="subcellular location">
    <subcellularLocation>
        <location evidence="1">Membrane</location>
        <topology evidence="1">Multi-pass membrane protein</topology>
    </subcellularLocation>
</comment>
<comment type="caution">
    <text evidence="11">The sequence shown here is derived from an EMBL/GenBank/DDBJ whole genome shotgun (WGS) entry which is preliminary data.</text>
</comment>
<proteinExistence type="inferred from homology"/>
<organism evidence="11 12">
    <name type="scientific">Candidatus Gottesmanbacteria bacterium GW2011_GWB1_44_11c</name>
    <dbReference type="NCBI Taxonomy" id="1618447"/>
    <lineage>
        <taxon>Bacteria</taxon>
        <taxon>Candidatus Gottesmaniibacteriota</taxon>
    </lineage>
</organism>
<dbReference type="InterPro" id="IPR007267">
    <property type="entry name" value="GtrA_DPMS_TM"/>
</dbReference>
<evidence type="ECO:0000256" key="5">
    <source>
        <dbReference type="ARBA" id="ARBA00022692"/>
    </source>
</evidence>
<evidence type="ECO:0000259" key="9">
    <source>
        <dbReference type="Pfam" id="PF00535"/>
    </source>
</evidence>
<evidence type="ECO:0000256" key="3">
    <source>
        <dbReference type="ARBA" id="ARBA00022676"/>
    </source>
</evidence>
<dbReference type="Gene3D" id="3.90.550.10">
    <property type="entry name" value="Spore Coat Polysaccharide Biosynthesis Protein SpsA, Chain A"/>
    <property type="match status" value="1"/>
</dbReference>
<dbReference type="PANTHER" id="PTHR43398:SF1">
    <property type="entry name" value="DOLICHOL-PHOSPHATE MANNOSYLTRANSFERASE SUBUNIT 1"/>
    <property type="match status" value="1"/>
</dbReference>
<dbReference type="CDD" id="cd06442">
    <property type="entry name" value="DPM1_like"/>
    <property type="match status" value="1"/>
</dbReference>
<evidence type="ECO:0000256" key="2">
    <source>
        <dbReference type="ARBA" id="ARBA00006739"/>
    </source>
</evidence>
<dbReference type="InterPro" id="IPR039528">
    <property type="entry name" value="DPM1-like"/>
</dbReference>
<name>A0A0G1JUH3_9BACT</name>
<evidence type="ECO:0000256" key="8">
    <source>
        <dbReference type="SAM" id="Phobius"/>
    </source>
</evidence>
<keyword evidence="7 8" id="KW-0472">Membrane</keyword>
<evidence type="ECO:0000313" key="12">
    <source>
        <dbReference type="Proteomes" id="UP000034617"/>
    </source>
</evidence>
<dbReference type="PANTHER" id="PTHR43398">
    <property type="entry name" value="DOLICHOL-PHOSPHATE MANNOSYLTRANSFERASE SUBUNIT 1"/>
    <property type="match status" value="1"/>
</dbReference>
<dbReference type="FunFam" id="3.90.550.10:FF:000122">
    <property type="entry name" value="Dolichol-phosphate mannosyltransferase subunit 1"/>
    <property type="match status" value="1"/>
</dbReference>
<keyword evidence="4 11" id="KW-0808">Transferase</keyword>
<dbReference type="InterPro" id="IPR029044">
    <property type="entry name" value="Nucleotide-diphossugar_trans"/>
</dbReference>
<evidence type="ECO:0000313" key="11">
    <source>
        <dbReference type="EMBL" id="KKT39099.1"/>
    </source>
</evidence>
<dbReference type="AlphaFoldDB" id="A0A0G1JUH3"/>
<dbReference type="SUPFAM" id="SSF53448">
    <property type="entry name" value="Nucleotide-diphospho-sugar transferases"/>
    <property type="match status" value="1"/>
</dbReference>
<feature type="transmembrane region" description="Helical" evidence="8">
    <location>
        <begin position="314"/>
        <end position="338"/>
    </location>
</feature>
<dbReference type="Pfam" id="PF04138">
    <property type="entry name" value="GtrA_DPMS_TM"/>
    <property type="match status" value="1"/>
</dbReference>